<dbReference type="SUPFAM" id="SSF55781">
    <property type="entry name" value="GAF domain-like"/>
    <property type="match status" value="1"/>
</dbReference>
<dbReference type="InterPro" id="IPR005561">
    <property type="entry name" value="ANTAR"/>
</dbReference>
<sequence length="242" mass="25651">MTTPPGATGPSHDPFAALLTDLRRAADTGRDLSAASPATAATLLELDGLTLCVVTAEGHLELLWSDPARRRLDDLDDLQYILGEGPSADAARLGEAVIVTDLTSVPADRWPAFQPAALRTPIRAIIAIPLIFGAGPLGVLTGYRSTPGPFAPGTEHELGRLAVVMLQLLLQTPMGPLATDDGKHLALHRAEIHQATGILTVQLGIQPGPALALLRAYAYRHDRPLLSVARDIIAHRIRLSPP</sequence>
<dbReference type="InterPro" id="IPR029016">
    <property type="entry name" value="GAF-like_dom_sf"/>
</dbReference>
<accession>A0ABQ3LY18</accession>
<dbReference type="InterPro" id="IPR036388">
    <property type="entry name" value="WH-like_DNA-bd_sf"/>
</dbReference>
<feature type="domain" description="ANTAR" evidence="3">
    <location>
        <begin position="172"/>
        <end position="233"/>
    </location>
</feature>
<keyword evidence="1" id="KW-0805">Transcription regulation</keyword>
<comment type="caution">
    <text evidence="4">The sequence shown here is derived from an EMBL/GenBank/DDBJ whole genome shotgun (WGS) entry which is preliminary data.</text>
</comment>
<organism evidence="4 5">
    <name type="scientific">Amycolatopsis oliviviridis</name>
    <dbReference type="NCBI Taxonomy" id="1471590"/>
    <lineage>
        <taxon>Bacteria</taxon>
        <taxon>Bacillati</taxon>
        <taxon>Actinomycetota</taxon>
        <taxon>Actinomycetes</taxon>
        <taxon>Pseudonocardiales</taxon>
        <taxon>Pseudonocardiaceae</taxon>
        <taxon>Amycolatopsis</taxon>
    </lineage>
</organism>
<dbReference type="SMART" id="SM00065">
    <property type="entry name" value="GAF"/>
    <property type="match status" value="1"/>
</dbReference>
<gene>
    <name evidence="4" type="ORF">GCM10017790_59780</name>
</gene>
<dbReference type="Proteomes" id="UP000635387">
    <property type="component" value="Unassembled WGS sequence"/>
</dbReference>
<keyword evidence="5" id="KW-1185">Reference proteome</keyword>
<dbReference type="SMART" id="SM01012">
    <property type="entry name" value="ANTAR"/>
    <property type="match status" value="1"/>
</dbReference>
<proteinExistence type="predicted"/>
<dbReference type="PROSITE" id="PS50921">
    <property type="entry name" value="ANTAR"/>
    <property type="match status" value="1"/>
</dbReference>
<name>A0ABQ3LY18_9PSEU</name>
<evidence type="ECO:0000256" key="1">
    <source>
        <dbReference type="ARBA" id="ARBA00023015"/>
    </source>
</evidence>
<evidence type="ECO:0000259" key="3">
    <source>
        <dbReference type="PROSITE" id="PS50921"/>
    </source>
</evidence>
<evidence type="ECO:0000256" key="2">
    <source>
        <dbReference type="ARBA" id="ARBA00023163"/>
    </source>
</evidence>
<dbReference type="InterPro" id="IPR003018">
    <property type="entry name" value="GAF"/>
</dbReference>
<dbReference type="RefSeq" id="WP_191257716.1">
    <property type="nucleotide sequence ID" value="NZ_BNAY01000007.1"/>
</dbReference>
<dbReference type="Pfam" id="PF03861">
    <property type="entry name" value="ANTAR"/>
    <property type="match status" value="1"/>
</dbReference>
<reference evidence="5" key="1">
    <citation type="journal article" date="2019" name="Int. J. Syst. Evol. Microbiol.">
        <title>The Global Catalogue of Microorganisms (GCM) 10K type strain sequencing project: providing services to taxonomists for standard genome sequencing and annotation.</title>
        <authorList>
            <consortium name="The Broad Institute Genomics Platform"/>
            <consortium name="The Broad Institute Genome Sequencing Center for Infectious Disease"/>
            <person name="Wu L."/>
            <person name="Ma J."/>
        </authorList>
    </citation>
    <scope>NUCLEOTIDE SEQUENCE [LARGE SCALE GENOMIC DNA]</scope>
    <source>
        <strain evidence="5">CGMCC 4.7683</strain>
    </source>
</reference>
<evidence type="ECO:0000313" key="5">
    <source>
        <dbReference type="Proteomes" id="UP000635387"/>
    </source>
</evidence>
<keyword evidence="2" id="KW-0804">Transcription</keyword>
<dbReference type="Pfam" id="PF13185">
    <property type="entry name" value="GAF_2"/>
    <property type="match status" value="1"/>
</dbReference>
<dbReference type="Gene3D" id="1.10.10.10">
    <property type="entry name" value="Winged helix-like DNA-binding domain superfamily/Winged helix DNA-binding domain"/>
    <property type="match status" value="1"/>
</dbReference>
<evidence type="ECO:0000313" key="4">
    <source>
        <dbReference type="EMBL" id="GHH28634.1"/>
    </source>
</evidence>
<dbReference type="Gene3D" id="3.30.450.40">
    <property type="match status" value="1"/>
</dbReference>
<protein>
    <submittedName>
        <fullName evidence="4">GAF domain-containing protein</fullName>
    </submittedName>
</protein>
<dbReference type="EMBL" id="BNAY01000007">
    <property type="protein sequence ID" value="GHH28634.1"/>
    <property type="molecule type" value="Genomic_DNA"/>
</dbReference>